<evidence type="ECO:0000313" key="1">
    <source>
        <dbReference type="EMBL" id="QRC99291.1"/>
    </source>
</evidence>
<sequence length="62" mass="6984">MLLNPECTMVTSAYLKGTRSGVARKERCHEYSLPHCEHAIVLKHVRAAMSRGHTRSRLHAGQ</sequence>
<organism evidence="1 2">
    <name type="scientific">Phaeosphaeria nodorum (strain SN15 / ATCC MYA-4574 / FGSC 10173)</name>
    <name type="common">Glume blotch fungus</name>
    <name type="synonym">Parastagonospora nodorum</name>
    <dbReference type="NCBI Taxonomy" id="321614"/>
    <lineage>
        <taxon>Eukaryota</taxon>
        <taxon>Fungi</taxon>
        <taxon>Dikarya</taxon>
        <taxon>Ascomycota</taxon>
        <taxon>Pezizomycotina</taxon>
        <taxon>Dothideomycetes</taxon>
        <taxon>Pleosporomycetidae</taxon>
        <taxon>Pleosporales</taxon>
        <taxon>Pleosporineae</taxon>
        <taxon>Phaeosphaeriaceae</taxon>
        <taxon>Parastagonospora</taxon>
    </lineage>
</organism>
<dbReference type="AlphaFoldDB" id="A0A7U2F6B0"/>
<reference evidence="2" key="1">
    <citation type="journal article" date="2021" name="BMC Genomics">
        <title>Chromosome-level genome assembly and manually-curated proteome of model necrotroph Parastagonospora nodorum Sn15 reveals a genome-wide trove of candidate effector homologs, and redundancy of virulence-related functions within an accessory chromosome.</title>
        <authorList>
            <person name="Bertazzoni S."/>
            <person name="Jones D.A.B."/>
            <person name="Phan H.T."/>
            <person name="Tan K.-C."/>
            <person name="Hane J.K."/>
        </authorList>
    </citation>
    <scope>NUCLEOTIDE SEQUENCE [LARGE SCALE GENOMIC DNA]</scope>
    <source>
        <strain evidence="2">SN15 / ATCC MYA-4574 / FGSC 10173)</strain>
    </source>
</reference>
<dbReference type="VEuPathDB" id="FungiDB:JI435_413220"/>
<dbReference type="Proteomes" id="UP000663193">
    <property type="component" value="Chromosome 9"/>
</dbReference>
<evidence type="ECO:0000313" key="2">
    <source>
        <dbReference type="Proteomes" id="UP000663193"/>
    </source>
</evidence>
<gene>
    <name evidence="1" type="ORF">JI435_413220</name>
</gene>
<accession>A0A7U2F6B0</accession>
<proteinExistence type="predicted"/>
<keyword evidence="2" id="KW-1185">Reference proteome</keyword>
<protein>
    <submittedName>
        <fullName evidence="1">Uncharacterized protein</fullName>
    </submittedName>
</protein>
<dbReference type="EMBL" id="CP069031">
    <property type="protein sequence ID" value="QRC99291.1"/>
    <property type="molecule type" value="Genomic_DNA"/>
</dbReference>
<name>A0A7U2F6B0_PHANO</name>